<dbReference type="EMBL" id="JACCEM010000009">
    <property type="protein sequence ID" value="NYT51081.1"/>
    <property type="molecule type" value="Genomic_DNA"/>
</dbReference>
<protein>
    <submittedName>
        <fullName evidence="1">DUF192 domain-containing protein</fullName>
    </submittedName>
</protein>
<name>A0A853G8Y9_9BURK</name>
<dbReference type="InterPro" id="IPR003795">
    <property type="entry name" value="DUF192"/>
</dbReference>
<dbReference type="InterPro" id="IPR038695">
    <property type="entry name" value="Saro_0823-like_sf"/>
</dbReference>
<accession>A0A853G8Y9</accession>
<sequence>MEALRLLHATRFGARLLGLHALARLPADTGLCIAPCAGVHTFFLAYAIDVVFFDHRQRVLKTIHGLAPFRLARCRGAAFAVELPAGYCAANPAYARAIRAALAEDQEAESGRLIG</sequence>
<evidence type="ECO:0000313" key="2">
    <source>
        <dbReference type="Proteomes" id="UP000559809"/>
    </source>
</evidence>
<evidence type="ECO:0000313" key="1">
    <source>
        <dbReference type="EMBL" id="NYT51081.1"/>
    </source>
</evidence>
<proteinExistence type="predicted"/>
<dbReference type="AlphaFoldDB" id="A0A853G8Y9"/>
<keyword evidence="2" id="KW-1185">Reference proteome</keyword>
<reference evidence="1 2" key="1">
    <citation type="submission" date="2020-07" db="EMBL/GenBank/DDBJ databases">
        <title>Taxonomic revisions and descriptions of new bacterial species based on genomic comparisons in the high-G+C-content subgroup of the family Alcaligenaceae.</title>
        <authorList>
            <person name="Szabo A."/>
            <person name="Felfoldi T."/>
        </authorList>
    </citation>
    <scope>NUCLEOTIDE SEQUENCE [LARGE SCALE GENOMIC DNA]</scope>
    <source>
        <strain evidence="1 2">LMG 24012</strain>
    </source>
</reference>
<gene>
    <name evidence="1" type="ORF">H0A72_17345</name>
</gene>
<dbReference type="Gene3D" id="2.60.120.1140">
    <property type="entry name" value="Protein of unknown function DUF192"/>
    <property type="match status" value="1"/>
</dbReference>
<dbReference type="RefSeq" id="WP_180157599.1">
    <property type="nucleotide sequence ID" value="NZ_JACCEM010000009.1"/>
</dbReference>
<organism evidence="1 2">
    <name type="scientific">Parapusillimonas granuli</name>
    <dbReference type="NCBI Taxonomy" id="380911"/>
    <lineage>
        <taxon>Bacteria</taxon>
        <taxon>Pseudomonadati</taxon>
        <taxon>Pseudomonadota</taxon>
        <taxon>Betaproteobacteria</taxon>
        <taxon>Burkholderiales</taxon>
        <taxon>Alcaligenaceae</taxon>
        <taxon>Parapusillimonas</taxon>
    </lineage>
</organism>
<dbReference type="Pfam" id="PF02643">
    <property type="entry name" value="DUF192"/>
    <property type="match status" value="1"/>
</dbReference>
<dbReference type="Proteomes" id="UP000559809">
    <property type="component" value="Unassembled WGS sequence"/>
</dbReference>
<comment type="caution">
    <text evidence="1">The sequence shown here is derived from an EMBL/GenBank/DDBJ whole genome shotgun (WGS) entry which is preliminary data.</text>
</comment>